<comment type="subcellular location">
    <subcellularLocation>
        <location evidence="1">Cell membrane</location>
        <topology evidence="1">Lipid-anchor</topology>
    </subcellularLocation>
</comment>
<dbReference type="GO" id="GO:0015833">
    <property type="term" value="P:peptide transport"/>
    <property type="evidence" value="ECO:0007669"/>
    <property type="project" value="UniProtKB-KW"/>
</dbReference>
<dbReference type="STRING" id="157838.AN964_16735"/>
<dbReference type="PANTHER" id="PTHR30290">
    <property type="entry name" value="PERIPLASMIC BINDING COMPONENT OF ABC TRANSPORTER"/>
    <property type="match status" value="1"/>
</dbReference>
<dbReference type="InterPro" id="IPR000914">
    <property type="entry name" value="SBP_5_dom"/>
</dbReference>
<dbReference type="Pfam" id="PF00496">
    <property type="entry name" value="SBP_bac_5"/>
    <property type="match status" value="1"/>
</dbReference>
<feature type="chain" id="PRO_5038333935" evidence="8">
    <location>
        <begin position="25"/>
        <end position="562"/>
    </location>
</feature>
<dbReference type="Gene3D" id="3.90.76.10">
    <property type="entry name" value="Dipeptide-binding Protein, Domain 1"/>
    <property type="match status" value="1"/>
</dbReference>
<dbReference type="GO" id="GO:0030288">
    <property type="term" value="C:outer membrane-bounded periplasmic space"/>
    <property type="evidence" value="ECO:0007669"/>
    <property type="project" value="UniProtKB-ARBA"/>
</dbReference>
<keyword evidence="6" id="KW-0564">Palmitate</keyword>
<dbReference type="Gene3D" id="3.10.105.10">
    <property type="entry name" value="Dipeptide-binding Protein, Domain 3"/>
    <property type="match status" value="1"/>
</dbReference>
<protein>
    <submittedName>
        <fullName evidence="10">Peptide ABC transporter substrate-binding protein</fullName>
    </submittedName>
</protein>
<evidence type="ECO:0000256" key="5">
    <source>
        <dbReference type="ARBA" id="ARBA00022856"/>
    </source>
</evidence>
<evidence type="ECO:0000256" key="2">
    <source>
        <dbReference type="ARBA" id="ARBA00005695"/>
    </source>
</evidence>
<dbReference type="GO" id="GO:0043190">
    <property type="term" value="C:ATP-binding cassette (ABC) transporter complex"/>
    <property type="evidence" value="ECO:0007669"/>
    <property type="project" value="InterPro"/>
</dbReference>
<keyword evidence="5" id="KW-0571">Peptide transport</keyword>
<keyword evidence="3" id="KW-0813">Transport</keyword>
<dbReference type="FunFam" id="3.10.105.10:FF:000001">
    <property type="entry name" value="Oligopeptide ABC transporter, oligopeptide-binding protein"/>
    <property type="match status" value="1"/>
</dbReference>
<dbReference type="FunFam" id="3.90.76.10:FF:000001">
    <property type="entry name" value="Oligopeptide ABC transporter substrate-binding protein"/>
    <property type="match status" value="1"/>
</dbReference>
<reference evidence="10 11" key="1">
    <citation type="submission" date="2015-09" db="EMBL/GenBank/DDBJ databases">
        <title>Genome sequencing project for genomic taxonomy and phylogenomics of Bacillus-like bacteria.</title>
        <authorList>
            <person name="Liu B."/>
            <person name="Wang J."/>
            <person name="Zhu Y."/>
            <person name="Liu G."/>
            <person name="Chen Q."/>
            <person name="Chen Z."/>
            <person name="Lan J."/>
            <person name="Che J."/>
            <person name="Ge C."/>
            <person name="Shi H."/>
            <person name="Pan Z."/>
            <person name="Liu X."/>
        </authorList>
    </citation>
    <scope>NUCLEOTIDE SEQUENCE [LARGE SCALE GENOMIC DNA]</scope>
    <source>
        <strain evidence="10 11">LMG 18435</strain>
    </source>
</reference>
<evidence type="ECO:0000256" key="8">
    <source>
        <dbReference type="SAM" id="SignalP"/>
    </source>
</evidence>
<organism evidence="10 11">
    <name type="scientific">Heyndrickxia shackletonii</name>
    <dbReference type="NCBI Taxonomy" id="157838"/>
    <lineage>
        <taxon>Bacteria</taxon>
        <taxon>Bacillati</taxon>
        <taxon>Bacillota</taxon>
        <taxon>Bacilli</taxon>
        <taxon>Bacillales</taxon>
        <taxon>Bacillaceae</taxon>
        <taxon>Heyndrickxia</taxon>
    </lineage>
</organism>
<dbReference type="EMBL" id="LJJC01000004">
    <property type="protein sequence ID" value="KQL54986.1"/>
    <property type="molecule type" value="Genomic_DNA"/>
</dbReference>
<dbReference type="PROSITE" id="PS51257">
    <property type="entry name" value="PROKAR_LIPOPROTEIN"/>
    <property type="match status" value="1"/>
</dbReference>
<dbReference type="SUPFAM" id="SSF53850">
    <property type="entry name" value="Periplasmic binding protein-like II"/>
    <property type="match status" value="1"/>
</dbReference>
<name>A0A0Q3WUC8_9BACI</name>
<evidence type="ECO:0000256" key="3">
    <source>
        <dbReference type="ARBA" id="ARBA00022448"/>
    </source>
</evidence>
<keyword evidence="4 8" id="KW-0732">Signal</keyword>
<dbReference type="InterPro" id="IPR039424">
    <property type="entry name" value="SBP_5"/>
</dbReference>
<dbReference type="OrthoDB" id="9801912at2"/>
<dbReference type="Proteomes" id="UP000051888">
    <property type="component" value="Unassembled WGS sequence"/>
</dbReference>
<evidence type="ECO:0000256" key="4">
    <source>
        <dbReference type="ARBA" id="ARBA00022729"/>
    </source>
</evidence>
<evidence type="ECO:0000259" key="9">
    <source>
        <dbReference type="Pfam" id="PF00496"/>
    </source>
</evidence>
<comment type="similarity">
    <text evidence="2">Belongs to the bacterial solute-binding protein 5 family.</text>
</comment>
<comment type="caution">
    <text evidence="10">The sequence shown here is derived from an EMBL/GenBank/DDBJ whole genome shotgun (WGS) entry which is preliminary data.</text>
</comment>
<accession>A0A0Q3WUC8</accession>
<dbReference type="PANTHER" id="PTHR30290:SF10">
    <property type="entry name" value="PERIPLASMIC OLIGOPEPTIDE-BINDING PROTEIN-RELATED"/>
    <property type="match status" value="1"/>
</dbReference>
<gene>
    <name evidence="10" type="ORF">AN964_16735</name>
</gene>
<dbReference type="AlphaFoldDB" id="A0A0Q3WUC8"/>
<proteinExistence type="inferred from homology"/>
<dbReference type="PATRIC" id="fig|157838.3.peg.3705"/>
<keyword evidence="11" id="KW-1185">Reference proteome</keyword>
<sequence length="562" mass="62486">MRKTKGRLGILLALSLVLSMILGACGSKSSDSSNSSASKGNASGKEVLNIMESAEIPTMNTFMAQDAVSYNAMNQVFEGLMRLGQDGVTPVLGMAAEKPTVSKDQTVYTFKLRDAKWSNGDPVTANDFVYSWRQAIDPKNSSPYGAYMMGGVIKNASEIAAKKKKPEELGVKAIDDKTLEVTLEHPIGYFESLMTFPLFYPMDQKYIESKGKEYASNSDNMVYNGPFTLTKWNGTGDSWTYEKNPNYWDKDSVKLSQINVNVVKDPGTVINLYDTNKLDWGVLSGEYAAQYKSNPDYKVLSDPSVYYLKFNQERSNQKTALANTDIRKAISMAFDKEAMATTILANGSTAANGLYPKDFLKTPGGEDVRKANGDLVKYNAKEAKALWEKGLKAIGKSKVSLELLSGDTDSAKKMDEYLKGQLEKNLPGLTITLSEPPFKVRLDRDNKQDYDIEFAGWGPDYLDLYTFSNLFLTGGDQNRMSYSDPEYDKLVNDAYSKLGKGVTKDQYFQMQLDAEKILIQKDAAIAPIYQKAIAVLQKPYVKGIVKHPFGPDYSYKWASIQK</sequence>
<evidence type="ECO:0000313" key="11">
    <source>
        <dbReference type="Proteomes" id="UP000051888"/>
    </source>
</evidence>
<keyword evidence="5" id="KW-0653">Protein transport</keyword>
<evidence type="ECO:0000256" key="6">
    <source>
        <dbReference type="ARBA" id="ARBA00023139"/>
    </source>
</evidence>
<dbReference type="Gene3D" id="3.40.190.10">
    <property type="entry name" value="Periplasmic binding protein-like II"/>
    <property type="match status" value="1"/>
</dbReference>
<dbReference type="RefSeq" id="WP_055740782.1">
    <property type="nucleotide sequence ID" value="NZ_JAAIWL010000032.1"/>
</dbReference>
<dbReference type="GO" id="GO:1904680">
    <property type="term" value="F:peptide transmembrane transporter activity"/>
    <property type="evidence" value="ECO:0007669"/>
    <property type="project" value="TreeGrafter"/>
</dbReference>
<feature type="signal peptide" evidence="8">
    <location>
        <begin position="1"/>
        <end position="24"/>
    </location>
</feature>
<evidence type="ECO:0000256" key="1">
    <source>
        <dbReference type="ARBA" id="ARBA00004193"/>
    </source>
</evidence>
<dbReference type="PIRSF" id="PIRSF002741">
    <property type="entry name" value="MppA"/>
    <property type="match status" value="1"/>
</dbReference>
<evidence type="ECO:0000313" key="10">
    <source>
        <dbReference type="EMBL" id="KQL54986.1"/>
    </source>
</evidence>
<dbReference type="CDD" id="cd08504">
    <property type="entry name" value="PBP2_OppA"/>
    <property type="match status" value="1"/>
</dbReference>
<keyword evidence="7" id="KW-0449">Lipoprotein</keyword>
<evidence type="ECO:0000256" key="7">
    <source>
        <dbReference type="ARBA" id="ARBA00023288"/>
    </source>
</evidence>
<dbReference type="InterPro" id="IPR030678">
    <property type="entry name" value="Peptide/Ni-bd"/>
</dbReference>
<feature type="domain" description="Solute-binding protein family 5" evidence="9">
    <location>
        <begin position="93"/>
        <end position="478"/>
    </location>
</feature>